<proteinExistence type="predicted"/>
<name>A0AAE2V5S6_WEICO</name>
<dbReference type="AlphaFoldDB" id="A0AAE2V5S6"/>
<sequence length="88" mass="10249">MSGLNYNFAKEVQSAVISNHKATLVDKTHDIIWQRIVQKREAHPDWSARKLAYVVHTSVETVQEITRYYGWTFKKVRDPYVVGSKKAK</sequence>
<comment type="caution">
    <text evidence="1">The sequence shown here is derived from an EMBL/GenBank/DDBJ whole genome shotgun (WGS) entry which is preliminary data.</text>
</comment>
<accession>A0AAE2V5S6</accession>
<protein>
    <submittedName>
        <fullName evidence="1">Uncharacterized protein</fullName>
    </submittedName>
</protein>
<dbReference type="EMBL" id="JAAOCX010000001">
    <property type="protein sequence ID" value="MBJ7631674.1"/>
    <property type="molecule type" value="Genomic_DNA"/>
</dbReference>
<evidence type="ECO:0000313" key="1">
    <source>
        <dbReference type="EMBL" id="MBJ7631674.1"/>
    </source>
</evidence>
<evidence type="ECO:0000313" key="2">
    <source>
        <dbReference type="Proteomes" id="UP000808038"/>
    </source>
</evidence>
<gene>
    <name evidence="1" type="ORF">HAU43_00900</name>
</gene>
<reference evidence="1" key="2">
    <citation type="journal article" date="2021" name="Int. J. Food Microbiol.">
        <title>Safety demonstration of a microbial species for use in the food chain: Weissella confusa.</title>
        <authorList>
            <person name="Bourdichon F."/>
            <person name="Patrone V."/>
            <person name="Fontana A."/>
            <person name="Milani G."/>
            <person name="Morelli L."/>
        </authorList>
    </citation>
    <scope>NUCLEOTIDE SEQUENCE</scope>
    <source>
        <strain evidence="1">CCUG 30943</strain>
    </source>
</reference>
<reference evidence="1" key="1">
    <citation type="submission" date="2020-02" db="EMBL/GenBank/DDBJ databases">
        <authorList>
            <person name="Fontana A."/>
            <person name="Patrone V."/>
            <person name="Morelli L."/>
        </authorList>
    </citation>
    <scope>NUCLEOTIDE SEQUENCE</scope>
    <source>
        <strain evidence="1">CCUG 30943</strain>
    </source>
</reference>
<dbReference type="Proteomes" id="UP000808038">
    <property type="component" value="Unassembled WGS sequence"/>
</dbReference>
<dbReference type="RefSeq" id="WP_135411131.1">
    <property type="nucleotide sequence ID" value="NZ_JAAOCW010000001.1"/>
</dbReference>
<organism evidence="1 2">
    <name type="scientific">Weissella confusa</name>
    <name type="common">Lactobacillus confusus</name>
    <dbReference type="NCBI Taxonomy" id="1583"/>
    <lineage>
        <taxon>Bacteria</taxon>
        <taxon>Bacillati</taxon>
        <taxon>Bacillota</taxon>
        <taxon>Bacilli</taxon>
        <taxon>Lactobacillales</taxon>
        <taxon>Lactobacillaceae</taxon>
        <taxon>Weissella</taxon>
    </lineage>
</organism>